<comment type="caution">
    <text evidence="1">The sequence shown here is derived from an EMBL/GenBank/DDBJ whole genome shotgun (WGS) entry which is preliminary data.</text>
</comment>
<dbReference type="AlphaFoldDB" id="A0AAV6TS54"/>
<reference evidence="1 2" key="1">
    <citation type="journal article" date="2022" name="Nat. Ecol. Evol.">
        <title>A masculinizing supergene underlies an exaggerated male reproductive morph in a spider.</title>
        <authorList>
            <person name="Hendrickx F."/>
            <person name="De Corte Z."/>
            <person name="Sonet G."/>
            <person name="Van Belleghem S.M."/>
            <person name="Kostlbacher S."/>
            <person name="Vangestel C."/>
        </authorList>
    </citation>
    <scope>NUCLEOTIDE SEQUENCE [LARGE SCALE GENOMIC DNA]</scope>
    <source>
        <strain evidence="1">W744_W776</strain>
    </source>
</reference>
<evidence type="ECO:0000313" key="2">
    <source>
        <dbReference type="Proteomes" id="UP000827092"/>
    </source>
</evidence>
<dbReference type="Proteomes" id="UP000827092">
    <property type="component" value="Unassembled WGS sequence"/>
</dbReference>
<accession>A0AAV6TS54</accession>
<gene>
    <name evidence="1" type="ORF">JTE90_001308</name>
</gene>
<organism evidence="1 2">
    <name type="scientific">Oedothorax gibbosus</name>
    <dbReference type="NCBI Taxonomy" id="931172"/>
    <lineage>
        <taxon>Eukaryota</taxon>
        <taxon>Metazoa</taxon>
        <taxon>Ecdysozoa</taxon>
        <taxon>Arthropoda</taxon>
        <taxon>Chelicerata</taxon>
        <taxon>Arachnida</taxon>
        <taxon>Araneae</taxon>
        <taxon>Araneomorphae</taxon>
        <taxon>Entelegynae</taxon>
        <taxon>Araneoidea</taxon>
        <taxon>Linyphiidae</taxon>
        <taxon>Erigoninae</taxon>
        <taxon>Oedothorax</taxon>
    </lineage>
</organism>
<name>A0AAV6TS54_9ARAC</name>
<dbReference type="EMBL" id="JAFNEN010001224">
    <property type="protein sequence ID" value="KAG8174418.1"/>
    <property type="molecule type" value="Genomic_DNA"/>
</dbReference>
<keyword evidence="2" id="KW-1185">Reference proteome</keyword>
<proteinExistence type="predicted"/>
<protein>
    <submittedName>
        <fullName evidence="1">Uncharacterized protein</fullName>
    </submittedName>
</protein>
<sequence length="138" mass="14952">MQIRHLKLSKRYICICVSIKPRQHQSKTIESIFKRQPEAKHKGPALAIPRTSVPVVPGPNDVTTSLFHAPVTGSSASTATSVITAQEGTESCSVNSLPGLVKIYLISKSESFSLILGSRLLTTISPSLRIRERSTDGI</sequence>
<evidence type="ECO:0000313" key="1">
    <source>
        <dbReference type="EMBL" id="KAG8174418.1"/>
    </source>
</evidence>